<name>A0A0E9WVQ5_ANGAN</name>
<accession>A0A0E9WVQ5</accession>
<sequence length="33" mass="3915">MKIYCFPVLKFKPYCTVLQFVNYFGLEALLPID</sequence>
<reference evidence="1" key="1">
    <citation type="submission" date="2014-11" db="EMBL/GenBank/DDBJ databases">
        <authorList>
            <person name="Amaro Gonzalez C."/>
        </authorList>
    </citation>
    <scope>NUCLEOTIDE SEQUENCE</scope>
</reference>
<dbReference type="EMBL" id="GBXM01014984">
    <property type="protein sequence ID" value="JAH93593.1"/>
    <property type="molecule type" value="Transcribed_RNA"/>
</dbReference>
<proteinExistence type="predicted"/>
<organism evidence="1">
    <name type="scientific">Anguilla anguilla</name>
    <name type="common">European freshwater eel</name>
    <name type="synonym">Muraena anguilla</name>
    <dbReference type="NCBI Taxonomy" id="7936"/>
    <lineage>
        <taxon>Eukaryota</taxon>
        <taxon>Metazoa</taxon>
        <taxon>Chordata</taxon>
        <taxon>Craniata</taxon>
        <taxon>Vertebrata</taxon>
        <taxon>Euteleostomi</taxon>
        <taxon>Actinopterygii</taxon>
        <taxon>Neopterygii</taxon>
        <taxon>Teleostei</taxon>
        <taxon>Anguilliformes</taxon>
        <taxon>Anguillidae</taxon>
        <taxon>Anguilla</taxon>
    </lineage>
</organism>
<protein>
    <submittedName>
        <fullName evidence="1">Uncharacterized protein</fullName>
    </submittedName>
</protein>
<dbReference type="AlphaFoldDB" id="A0A0E9WVQ5"/>
<evidence type="ECO:0000313" key="1">
    <source>
        <dbReference type="EMBL" id="JAH93593.1"/>
    </source>
</evidence>
<reference evidence="1" key="2">
    <citation type="journal article" date="2015" name="Fish Shellfish Immunol.">
        <title>Early steps in the European eel (Anguilla anguilla)-Vibrio vulnificus interaction in the gills: Role of the RtxA13 toxin.</title>
        <authorList>
            <person name="Callol A."/>
            <person name="Pajuelo D."/>
            <person name="Ebbesson L."/>
            <person name="Teles M."/>
            <person name="MacKenzie S."/>
            <person name="Amaro C."/>
        </authorList>
    </citation>
    <scope>NUCLEOTIDE SEQUENCE</scope>
</reference>